<feature type="compositionally biased region" description="Low complexity" evidence="4">
    <location>
        <begin position="154"/>
        <end position="168"/>
    </location>
</feature>
<dbReference type="SMART" id="SM00326">
    <property type="entry name" value="SH3"/>
    <property type="match status" value="1"/>
</dbReference>
<dbReference type="Pfam" id="PF00621">
    <property type="entry name" value="RhoGEF"/>
    <property type="match status" value="1"/>
</dbReference>
<proteinExistence type="predicted"/>
<evidence type="ECO:0000256" key="4">
    <source>
        <dbReference type="SAM" id="MobiDB-lite"/>
    </source>
</evidence>
<protein>
    <recommendedName>
        <fullName evidence="10">DH domain-containing protein</fullName>
    </recommendedName>
</protein>
<reference evidence="8 9" key="1">
    <citation type="journal article" date="2017" name="Curr. Biol.">
        <title>Genome architecture and evolution of a unichromosomal asexual nematode.</title>
        <authorList>
            <person name="Fradin H."/>
            <person name="Zegar C."/>
            <person name="Gutwein M."/>
            <person name="Lucas J."/>
            <person name="Kovtun M."/>
            <person name="Corcoran D."/>
            <person name="Baugh L.R."/>
            <person name="Kiontke K."/>
            <person name="Gunsalus K."/>
            <person name="Fitch D.H."/>
            <person name="Piano F."/>
        </authorList>
    </citation>
    <scope>NUCLEOTIDE SEQUENCE [LARGE SCALE GENOMIC DNA]</scope>
    <source>
        <strain evidence="8">PF1309</strain>
    </source>
</reference>
<dbReference type="PROSITE" id="PS50002">
    <property type="entry name" value="SH3"/>
    <property type="match status" value="1"/>
</dbReference>
<dbReference type="InterPro" id="IPR053086">
    <property type="entry name" value="RhoGEF_domain"/>
</dbReference>
<dbReference type="EMBL" id="LIAE01006340">
    <property type="protein sequence ID" value="PAV90964.1"/>
    <property type="molecule type" value="Genomic_DNA"/>
</dbReference>
<evidence type="ECO:0000259" key="5">
    <source>
        <dbReference type="PROSITE" id="PS50002"/>
    </source>
</evidence>
<keyword evidence="9" id="KW-1185">Reference proteome</keyword>
<evidence type="ECO:0000256" key="2">
    <source>
        <dbReference type="ARBA" id="ARBA00022658"/>
    </source>
</evidence>
<dbReference type="SUPFAM" id="SSF50044">
    <property type="entry name" value="SH3-domain"/>
    <property type="match status" value="1"/>
</dbReference>
<keyword evidence="1 3" id="KW-0728">SH3 domain</keyword>
<dbReference type="Proteomes" id="UP000218231">
    <property type="component" value="Unassembled WGS sequence"/>
</dbReference>
<dbReference type="InterPro" id="IPR035899">
    <property type="entry name" value="DBL_dom_sf"/>
</dbReference>
<dbReference type="SMART" id="SM00325">
    <property type="entry name" value="RhoGEF"/>
    <property type="match status" value="1"/>
</dbReference>
<dbReference type="OrthoDB" id="660555at2759"/>
<dbReference type="PANTHER" id="PTHR45834:SF3">
    <property type="entry name" value="RHO GUANINE NUCLEOTIDE EXCHANGE FACTOR 3, ISOFORM L"/>
    <property type="match status" value="1"/>
</dbReference>
<keyword evidence="2" id="KW-0344">Guanine-nucleotide releasing factor</keyword>
<dbReference type="Pfam" id="PF07653">
    <property type="entry name" value="SH3_2"/>
    <property type="match status" value="1"/>
</dbReference>
<evidence type="ECO:0000313" key="9">
    <source>
        <dbReference type="Proteomes" id="UP000218231"/>
    </source>
</evidence>
<dbReference type="SUPFAM" id="SSF48065">
    <property type="entry name" value="DBL homology domain (DH-domain)"/>
    <property type="match status" value="1"/>
</dbReference>
<feature type="domain" description="PH" evidence="6">
    <location>
        <begin position="469"/>
        <end position="577"/>
    </location>
</feature>
<dbReference type="InterPro" id="IPR011993">
    <property type="entry name" value="PH-like_dom_sf"/>
</dbReference>
<evidence type="ECO:0000259" key="7">
    <source>
        <dbReference type="PROSITE" id="PS50010"/>
    </source>
</evidence>
<accession>A0A2A2LXK9</accession>
<evidence type="ECO:0008006" key="10">
    <source>
        <dbReference type="Google" id="ProtNLM"/>
    </source>
</evidence>
<dbReference type="Pfam" id="PF22697">
    <property type="entry name" value="SOS1_NGEF_PH"/>
    <property type="match status" value="1"/>
</dbReference>
<dbReference type="GO" id="GO:0035556">
    <property type="term" value="P:intracellular signal transduction"/>
    <property type="evidence" value="ECO:0007669"/>
    <property type="project" value="InterPro"/>
</dbReference>
<evidence type="ECO:0000256" key="1">
    <source>
        <dbReference type="ARBA" id="ARBA00022443"/>
    </source>
</evidence>
<dbReference type="InterPro" id="IPR001331">
    <property type="entry name" value="GDS_CDC24_CS"/>
</dbReference>
<dbReference type="SUPFAM" id="SSF50729">
    <property type="entry name" value="PH domain-like"/>
    <property type="match status" value="1"/>
</dbReference>
<sequence length="596" mass="67779">MHSTPISNSFYCRRRLSLIEALNNSIQEDLCCPNFASSALNPLQALPMATCSHSTPAPSARERIFSVRQILSQNQDLLDRGRLSMRRSGARGREESYHPIQQYFSSSASSHQFLRSNPQKRSRRQPNNNTNNTNASQESEEEQDGSSWNSACRSSLHSTSSSSGSRSSAIDSSMQLAEALFDHIALMSDELPFATGDIIYVLDSCSQSALWYGSCNGNEGWFPSSHCKMLTQSPNSQSTQSNREEIFTTEIRKRRANVVEELMRSERDYVRLLEDIVQGFLEQTRRRTDLFTPQRIRNIFGNIQSIYVIHSKLLRDLEMAYDQMQPEMTNVGAAFLRNKHSFNIYTDYCNNRSVSVAELNSLSRQPIYAQFFEACRLLRGLPNLSLEGFLLTPIQRLCRYPLQLSELLKATPSSHEDLMPLEASEKTMRSVATLVNETKRRVENLQDIIRLQKRMQGFKGPDVVENNSTLLRTGDVYCRVMADGQVQWGKQVLLFLFDQSIVLCKKDVLRDDKFIFKDRLSLDLFSIVDVKDGKESNFNVNVKHSLLLTGQDRLYLISCGNKKSKQCWLTALRSRSAQNPATAEERRLAMATLTSA</sequence>
<dbReference type="PROSITE" id="PS50010">
    <property type="entry name" value="DH_2"/>
    <property type="match status" value="1"/>
</dbReference>
<dbReference type="GO" id="GO:0005829">
    <property type="term" value="C:cytosol"/>
    <property type="evidence" value="ECO:0007669"/>
    <property type="project" value="TreeGrafter"/>
</dbReference>
<organism evidence="8 9">
    <name type="scientific">Diploscapter pachys</name>
    <dbReference type="NCBI Taxonomy" id="2018661"/>
    <lineage>
        <taxon>Eukaryota</taxon>
        <taxon>Metazoa</taxon>
        <taxon>Ecdysozoa</taxon>
        <taxon>Nematoda</taxon>
        <taxon>Chromadorea</taxon>
        <taxon>Rhabditida</taxon>
        <taxon>Rhabditina</taxon>
        <taxon>Rhabditomorpha</taxon>
        <taxon>Rhabditoidea</taxon>
        <taxon>Rhabditidae</taxon>
        <taxon>Diploscapter</taxon>
    </lineage>
</organism>
<dbReference type="InterPro" id="IPR001452">
    <property type="entry name" value="SH3_domain"/>
</dbReference>
<dbReference type="SMART" id="SM00233">
    <property type="entry name" value="PH"/>
    <property type="match status" value="1"/>
</dbReference>
<evidence type="ECO:0000313" key="8">
    <source>
        <dbReference type="EMBL" id="PAV90964.1"/>
    </source>
</evidence>
<dbReference type="InterPro" id="IPR055251">
    <property type="entry name" value="SOS1_NGEF_PH"/>
</dbReference>
<name>A0A2A2LXK9_9BILA</name>
<feature type="compositionally biased region" description="Low complexity" evidence="4">
    <location>
        <begin position="127"/>
        <end position="137"/>
    </location>
</feature>
<dbReference type="PROSITE" id="PS00741">
    <property type="entry name" value="DH_1"/>
    <property type="match status" value="1"/>
</dbReference>
<dbReference type="GO" id="GO:0005085">
    <property type="term" value="F:guanyl-nucleotide exchange factor activity"/>
    <property type="evidence" value="ECO:0007669"/>
    <property type="project" value="UniProtKB-KW"/>
</dbReference>
<dbReference type="PANTHER" id="PTHR45834">
    <property type="entry name" value="RHO GUANINE NUCLEOTIDE EXCHANGE FACTOR 9-RELATED"/>
    <property type="match status" value="1"/>
</dbReference>
<evidence type="ECO:0000259" key="6">
    <source>
        <dbReference type="PROSITE" id="PS50003"/>
    </source>
</evidence>
<dbReference type="Gene3D" id="2.30.29.30">
    <property type="entry name" value="Pleckstrin-homology domain (PH domain)/Phosphotyrosine-binding domain (PTB)"/>
    <property type="match status" value="1"/>
</dbReference>
<dbReference type="STRING" id="2018661.A0A2A2LXK9"/>
<comment type="caution">
    <text evidence="8">The sequence shown here is derived from an EMBL/GenBank/DDBJ whole genome shotgun (WGS) entry which is preliminary data.</text>
</comment>
<dbReference type="Gene3D" id="2.30.30.40">
    <property type="entry name" value="SH3 Domains"/>
    <property type="match status" value="1"/>
</dbReference>
<feature type="domain" description="SH3" evidence="5">
    <location>
        <begin position="172"/>
        <end position="232"/>
    </location>
</feature>
<dbReference type="PROSITE" id="PS50003">
    <property type="entry name" value="PH_DOMAIN"/>
    <property type="match status" value="1"/>
</dbReference>
<dbReference type="Gene3D" id="1.20.900.10">
    <property type="entry name" value="Dbl homology (DH) domain"/>
    <property type="match status" value="1"/>
</dbReference>
<dbReference type="InterPro" id="IPR001849">
    <property type="entry name" value="PH_domain"/>
</dbReference>
<evidence type="ECO:0000256" key="3">
    <source>
        <dbReference type="PROSITE-ProRule" id="PRU00192"/>
    </source>
</evidence>
<dbReference type="CDD" id="cd00160">
    <property type="entry name" value="RhoGEF"/>
    <property type="match status" value="1"/>
</dbReference>
<gene>
    <name evidence="8" type="ORF">WR25_19913</name>
</gene>
<feature type="compositionally biased region" description="Polar residues" evidence="4">
    <location>
        <begin position="107"/>
        <end position="117"/>
    </location>
</feature>
<dbReference type="AlphaFoldDB" id="A0A2A2LXK9"/>
<dbReference type="InterPro" id="IPR036028">
    <property type="entry name" value="SH3-like_dom_sf"/>
</dbReference>
<feature type="domain" description="DH" evidence="7">
    <location>
        <begin position="254"/>
        <end position="438"/>
    </location>
</feature>
<feature type="region of interest" description="Disordered" evidence="4">
    <location>
        <begin position="107"/>
        <end position="168"/>
    </location>
</feature>
<dbReference type="InterPro" id="IPR000219">
    <property type="entry name" value="DH_dom"/>
</dbReference>